<dbReference type="PANTHER" id="PTHR14571:SF9">
    <property type="entry name" value="HISTONE-LYSINE N-METHYLTRANSFERASE SET-26-RELATED"/>
    <property type="match status" value="1"/>
</dbReference>
<keyword evidence="3" id="KW-0863">Zinc-finger</keyword>
<feature type="compositionally biased region" description="Acidic residues" evidence="6">
    <location>
        <begin position="1094"/>
        <end position="1119"/>
    </location>
</feature>
<feature type="compositionally biased region" description="Basic residues" evidence="6">
    <location>
        <begin position="1063"/>
        <end position="1073"/>
    </location>
</feature>
<feature type="compositionally biased region" description="Basic and acidic residues" evidence="6">
    <location>
        <begin position="199"/>
        <end position="216"/>
    </location>
</feature>
<feature type="compositionally biased region" description="Polar residues" evidence="6">
    <location>
        <begin position="125"/>
        <end position="136"/>
    </location>
</feature>
<feature type="compositionally biased region" description="Low complexity" evidence="6">
    <location>
        <begin position="757"/>
        <end position="779"/>
    </location>
</feature>
<organism evidence="8 9">
    <name type="scientific">Oldenlandia corymbosa var. corymbosa</name>
    <dbReference type="NCBI Taxonomy" id="529605"/>
    <lineage>
        <taxon>Eukaryota</taxon>
        <taxon>Viridiplantae</taxon>
        <taxon>Streptophyta</taxon>
        <taxon>Embryophyta</taxon>
        <taxon>Tracheophyta</taxon>
        <taxon>Spermatophyta</taxon>
        <taxon>Magnoliopsida</taxon>
        <taxon>eudicotyledons</taxon>
        <taxon>Gunneridae</taxon>
        <taxon>Pentapetalae</taxon>
        <taxon>asterids</taxon>
        <taxon>lamiids</taxon>
        <taxon>Gentianales</taxon>
        <taxon>Rubiaceae</taxon>
        <taxon>Rubioideae</taxon>
        <taxon>Spermacoceae</taxon>
        <taxon>Hedyotis-Oldenlandia complex</taxon>
        <taxon>Oldenlandia</taxon>
    </lineage>
</organism>
<dbReference type="InterPro" id="IPR013083">
    <property type="entry name" value="Znf_RING/FYVE/PHD"/>
</dbReference>
<evidence type="ECO:0000256" key="1">
    <source>
        <dbReference type="ARBA" id="ARBA00004123"/>
    </source>
</evidence>
<feature type="compositionally biased region" description="Basic and acidic residues" evidence="6">
    <location>
        <begin position="853"/>
        <end position="871"/>
    </location>
</feature>
<evidence type="ECO:0000256" key="2">
    <source>
        <dbReference type="ARBA" id="ARBA00022723"/>
    </source>
</evidence>
<feature type="region of interest" description="Disordered" evidence="6">
    <location>
        <begin position="291"/>
        <end position="327"/>
    </location>
</feature>
<feature type="region of interest" description="Disordered" evidence="6">
    <location>
        <begin position="823"/>
        <end position="941"/>
    </location>
</feature>
<feature type="compositionally biased region" description="Polar residues" evidence="6">
    <location>
        <begin position="678"/>
        <end position="693"/>
    </location>
</feature>
<dbReference type="Gene3D" id="3.30.40.10">
    <property type="entry name" value="Zinc/RING finger domain, C3HC4 (zinc finger)"/>
    <property type="match status" value="1"/>
</dbReference>
<dbReference type="PANTHER" id="PTHR14571">
    <property type="entry name" value="HISTONE-LYSINE N-METHYLTRANSFERASE SET-26-RELATED"/>
    <property type="match status" value="1"/>
</dbReference>
<evidence type="ECO:0000256" key="6">
    <source>
        <dbReference type="SAM" id="MobiDB-lite"/>
    </source>
</evidence>
<feature type="compositionally biased region" description="Polar residues" evidence="6">
    <location>
        <begin position="823"/>
        <end position="832"/>
    </location>
</feature>
<feature type="region of interest" description="Disordered" evidence="6">
    <location>
        <begin position="754"/>
        <end position="785"/>
    </location>
</feature>
<feature type="compositionally biased region" description="Basic and acidic residues" evidence="6">
    <location>
        <begin position="605"/>
        <end position="616"/>
    </location>
</feature>
<protein>
    <submittedName>
        <fullName evidence="8">OLC1v1028836C3</fullName>
    </submittedName>
</protein>
<keyword evidence="5" id="KW-0539">Nucleus</keyword>
<dbReference type="AlphaFoldDB" id="A0AAV1CD39"/>
<keyword evidence="9" id="KW-1185">Reference proteome</keyword>
<dbReference type="EMBL" id="OX459119">
    <property type="protein sequence ID" value="CAI9093350.1"/>
    <property type="molecule type" value="Genomic_DNA"/>
</dbReference>
<dbReference type="InterPro" id="IPR056065">
    <property type="entry name" value="DUF7648"/>
</dbReference>
<proteinExistence type="predicted"/>
<dbReference type="InterPro" id="IPR019787">
    <property type="entry name" value="Znf_PHD-finger"/>
</dbReference>
<feature type="compositionally biased region" description="Basic and acidic residues" evidence="6">
    <location>
        <begin position="291"/>
        <end position="302"/>
    </location>
</feature>
<evidence type="ECO:0000256" key="5">
    <source>
        <dbReference type="ARBA" id="ARBA00023242"/>
    </source>
</evidence>
<dbReference type="Pfam" id="PF00628">
    <property type="entry name" value="PHD"/>
    <property type="match status" value="1"/>
</dbReference>
<dbReference type="InterPro" id="IPR019786">
    <property type="entry name" value="Zinc_finger_PHD-type_CS"/>
</dbReference>
<reference evidence="8" key="1">
    <citation type="submission" date="2023-03" db="EMBL/GenBank/DDBJ databases">
        <authorList>
            <person name="Julca I."/>
        </authorList>
    </citation>
    <scope>NUCLEOTIDE SEQUENCE</scope>
</reference>
<comment type="subcellular location">
    <subcellularLocation>
        <location evidence="1">Nucleus</location>
    </subcellularLocation>
</comment>
<feature type="compositionally biased region" description="Basic and acidic residues" evidence="6">
    <location>
        <begin position="627"/>
        <end position="642"/>
    </location>
</feature>
<dbReference type="Pfam" id="PF24659">
    <property type="entry name" value="DUF7648"/>
    <property type="match status" value="1"/>
</dbReference>
<evidence type="ECO:0000259" key="7">
    <source>
        <dbReference type="SMART" id="SM00249"/>
    </source>
</evidence>
<evidence type="ECO:0000313" key="9">
    <source>
        <dbReference type="Proteomes" id="UP001161247"/>
    </source>
</evidence>
<accession>A0AAV1CD39</accession>
<feature type="compositionally biased region" description="Basic and acidic residues" evidence="6">
    <location>
        <begin position="309"/>
        <end position="319"/>
    </location>
</feature>
<evidence type="ECO:0000256" key="3">
    <source>
        <dbReference type="ARBA" id="ARBA00022771"/>
    </source>
</evidence>
<dbReference type="SUPFAM" id="SSF57903">
    <property type="entry name" value="FYVE/PHD zinc finger"/>
    <property type="match status" value="1"/>
</dbReference>
<keyword evidence="4" id="KW-0862">Zinc</keyword>
<sequence length="1141" mass="124280">MKSRSHRIPSSSVEHKDDWVEESWTVDCVCGVNFDDGEEMVNCDECGVWVHTRCSRYLKTDKSFVCDKCKNNGHRSNHRRLRHNNNDSSEETEVAQLLVELPTKTLRRMDNNSLPPPPPPLPSSVKTSALTTSSRPSKLDIPIEERAHVQGVPGGGDPTLFSGVSSIFGAQLWKSTGYIPKKFNFRYREFPSWDEEDKEGVPAKENSAEKSEKQMDSADNGANALFSLTKLDVPQQEVLAVDPVGKGSDGVVCAKETGKLEGKKSGVLTPRSEVSKDRNLVKPPLLHFEKRKKEDLGNVKDKSGKKRARLLEKDRDSNKKIWSRTPGSMAVEVDPQCGNDGNLSQLSLDPDVVDRAIDAQKFDVKENRRDQVPLKLEESSKLLCDRGNTSEAVPEKQEIIVVTPNVSKGESLSTGGTGSEHIPENLISAGPRMGEDTRAPERHAKLKTELANGCRNTNVKPSMCQAELSSPGTSLQSQERAASRLSENVAISDTNVTGIMSHESKRDTVRKSDVVDLHKRRIEGDNSAGLDAFRESKDLSSGFGSIAALGCNKGNVATASPKVVAGDGTVSGSVGSSFPASVILMCKSSASENCNIDATNQNDNGDSKQKQIRESNHSGASTEGEDECRHEKSGKSTKEPSKRAASPPVQTSPSQLKKLSHAAIASKRTSSEIKDSMLDSSSHPTSELANVQKTECPMNIPKMSSALLESASIIEKAVTERPLNFQKVASALSESASNIEKAVKLSQKGEKFNQIVSQSSSAKANNASAHPAASSNSPSTLSDEELALLLHQELNSSPRVPRVPRMRHAGSLPQLASSAATSMLMKRTSSTGGKDHGLTFRRKIKGSGDMDDESKKTERAVSSSMDHRRQDSAFVTDRISKREADSGSGNGSYSTKKINAPSRTVASGSLSTSAEGNESNFSGSRLSPRVPSDDERVPVGRHTHRTLPGLLAEIMSEGKRMTYEELCNSVLPHWPYLRKHNGERYAYSSHSQAVLDCLRNRNEWARLVDRGPKTSGGRKRRRADAVVDESEDNDDGRDHLSVKDGGSRRGKTVESHHEEFPKGKRNARKRRHLSLQGRGIKDVRRLRGKKDGISDEEEDGDSFSDDSAEETMFSEEDEIQGGQEIAAGNDMSANSDGQESA</sequence>
<dbReference type="GO" id="GO:0008270">
    <property type="term" value="F:zinc ion binding"/>
    <property type="evidence" value="ECO:0007669"/>
    <property type="project" value="UniProtKB-KW"/>
</dbReference>
<feature type="region of interest" description="Disordered" evidence="6">
    <location>
        <begin position="108"/>
        <end position="138"/>
    </location>
</feature>
<evidence type="ECO:0000313" key="8">
    <source>
        <dbReference type="EMBL" id="CAI9093350.1"/>
    </source>
</evidence>
<name>A0AAV1CD39_OLDCO</name>
<feature type="compositionally biased region" description="Acidic residues" evidence="6">
    <location>
        <begin position="1026"/>
        <end position="1035"/>
    </location>
</feature>
<feature type="region of interest" description="Disordered" evidence="6">
    <location>
        <begin position="194"/>
        <end position="217"/>
    </location>
</feature>
<feature type="compositionally biased region" description="Basic and acidic residues" evidence="6">
    <location>
        <begin position="1079"/>
        <end position="1093"/>
    </location>
</feature>
<dbReference type="InterPro" id="IPR011011">
    <property type="entry name" value="Znf_FYVE_PHD"/>
</dbReference>
<evidence type="ECO:0000256" key="4">
    <source>
        <dbReference type="ARBA" id="ARBA00022833"/>
    </source>
</evidence>
<keyword evidence="2" id="KW-0479">Metal-binding</keyword>
<gene>
    <name evidence="8" type="ORF">OLC1_LOCUS4786</name>
</gene>
<feature type="compositionally biased region" description="Polar residues" evidence="6">
    <location>
        <begin position="1131"/>
        <end position="1141"/>
    </location>
</feature>
<feature type="region of interest" description="Disordered" evidence="6">
    <location>
        <begin position="1009"/>
        <end position="1141"/>
    </location>
</feature>
<feature type="domain" description="Zinc finger PHD-type" evidence="7">
    <location>
        <begin position="27"/>
        <end position="70"/>
    </location>
</feature>
<feature type="region of interest" description="Disordered" evidence="6">
    <location>
        <begin position="407"/>
        <end position="437"/>
    </location>
</feature>
<feature type="region of interest" description="Disordered" evidence="6">
    <location>
        <begin position="597"/>
        <end position="696"/>
    </location>
</feature>
<dbReference type="Proteomes" id="UP001161247">
    <property type="component" value="Chromosome 2"/>
</dbReference>
<dbReference type="GO" id="GO:0005634">
    <property type="term" value="C:nucleus"/>
    <property type="evidence" value="ECO:0007669"/>
    <property type="project" value="UniProtKB-SubCell"/>
</dbReference>
<feature type="compositionally biased region" description="Polar residues" evidence="6">
    <location>
        <begin position="891"/>
        <end position="925"/>
    </location>
</feature>
<dbReference type="SMART" id="SM00249">
    <property type="entry name" value="PHD"/>
    <property type="match status" value="1"/>
</dbReference>
<dbReference type="InterPro" id="IPR001965">
    <property type="entry name" value="Znf_PHD"/>
</dbReference>
<feature type="compositionally biased region" description="Basic and acidic residues" evidence="6">
    <location>
        <begin position="1036"/>
        <end position="1062"/>
    </location>
</feature>
<feature type="compositionally biased region" description="Polar residues" evidence="6">
    <location>
        <begin position="648"/>
        <end position="657"/>
    </location>
</feature>
<dbReference type="PROSITE" id="PS01359">
    <property type="entry name" value="ZF_PHD_1"/>
    <property type="match status" value="1"/>
</dbReference>